<organism evidence="3 4">
    <name type="scientific">Mycolicibacterium iranicum</name>
    <name type="common">Mycobacterium iranicum</name>
    <dbReference type="NCBI Taxonomy" id="912594"/>
    <lineage>
        <taxon>Bacteria</taxon>
        <taxon>Bacillati</taxon>
        <taxon>Actinomycetota</taxon>
        <taxon>Actinomycetes</taxon>
        <taxon>Mycobacteriales</taxon>
        <taxon>Mycobacteriaceae</taxon>
        <taxon>Mycolicibacterium</taxon>
    </lineage>
</organism>
<accession>A0A178M214</accession>
<dbReference type="eggNOG" id="ENOG5031UES">
    <property type="taxonomic scope" value="Bacteria"/>
</dbReference>
<reference evidence="3 4" key="1">
    <citation type="submission" date="2016-04" db="EMBL/GenBank/DDBJ databases">
        <title>Draft Genome Sequences of Staphylococcus capitis Strain H36, S. capitis Strain H65, S. cohnii Strain H62, S. hominis Strain H69, Mycobacterium iranicum Strain H39, Plantibacter sp. Strain H53, Pseudomonas oryzihabitans Strain H72, and Microbacterium sp. Strain H83, isolated from residential settings.</title>
        <authorList>
            <person name="Lymperopoulou D."/>
            <person name="Adams R.I."/>
            <person name="Lindow S."/>
            <person name="Coil D.A."/>
            <person name="Jospin G."/>
            <person name="Eisen J.A."/>
        </authorList>
    </citation>
    <scope>NUCLEOTIDE SEQUENCE [LARGE SCALE GENOMIC DNA]</scope>
    <source>
        <strain evidence="3 4">H39</strain>
    </source>
</reference>
<evidence type="ECO:0000256" key="2">
    <source>
        <dbReference type="SAM" id="SignalP"/>
    </source>
</evidence>
<feature type="region of interest" description="Disordered" evidence="1">
    <location>
        <begin position="32"/>
        <end position="57"/>
    </location>
</feature>
<feature type="compositionally biased region" description="Gly residues" evidence="1">
    <location>
        <begin position="32"/>
        <end position="45"/>
    </location>
</feature>
<feature type="signal peptide" evidence="2">
    <location>
        <begin position="1"/>
        <end position="27"/>
    </location>
</feature>
<keyword evidence="2" id="KW-0732">Signal</keyword>
<protein>
    <submittedName>
        <fullName evidence="3">Uncharacterized protein</fullName>
    </submittedName>
</protein>
<proteinExistence type="predicted"/>
<evidence type="ECO:0000313" key="3">
    <source>
        <dbReference type="EMBL" id="OAN42019.1"/>
    </source>
</evidence>
<sequence length="78" mass="7999">MKKIGLIGIAATALSAAVIGFAGPAQAQPGWTFGGNGNGNGGGFGWPQYGPGSDSNNPWLNQLYPRVKVPKVDTSVRN</sequence>
<comment type="caution">
    <text evidence="3">The sequence shown here is derived from an EMBL/GenBank/DDBJ whole genome shotgun (WGS) entry which is preliminary data.</text>
</comment>
<dbReference type="EMBL" id="LWCS01000002">
    <property type="protein sequence ID" value="OAN42019.1"/>
    <property type="molecule type" value="Genomic_DNA"/>
</dbReference>
<dbReference type="Proteomes" id="UP000078396">
    <property type="component" value="Unassembled WGS sequence"/>
</dbReference>
<evidence type="ECO:0000256" key="1">
    <source>
        <dbReference type="SAM" id="MobiDB-lite"/>
    </source>
</evidence>
<feature type="chain" id="PRO_5008091613" evidence="2">
    <location>
        <begin position="28"/>
        <end position="78"/>
    </location>
</feature>
<dbReference type="STRING" id="912594.AWC12_12755"/>
<name>A0A178M214_MYCIR</name>
<gene>
    <name evidence="3" type="ORF">A4X20_02705</name>
</gene>
<dbReference type="AlphaFoldDB" id="A0A178M214"/>
<evidence type="ECO:0000313" key="4">
    <source>
        <dbReference type="Proteomes" id="UP000078396"/>
    </source>
</evidence>